<evidence type="ECO:0000256" key="1">
    <source>
        <dbReference type="SAM" id="MobiDB-lite"/>
    </source>
</evidence>
<feature type="compositionally biased region" description="Basic and acidic residues" evidence="1">
    <location>
        <begin position="263"/>
        <end position="273"/>
    </location>
</feature>
<feature type="compositionally biased region" description="Basic residues" evidence="1">
    <location>
        <begin position="50"/>
        <end position="60"/>
    </location>
</feature>
<gene>
    <name evidence="2" type="ORF">HPG69_013630</name>
</gene>
<feature type="region of interest" description="Disordered" evidence="1">
    <location>
        <begin position="218"/>
        <end position="273"/>
    </location>
</feature>
<evidence type="ECO:0000313" key="2">
    <source>
        <dbReference type="EMBL" id="KAF5917792.1"/>
    </source>
</evidence>
<dbReference type="Proteomes" id="UP000551758">
    <property type="component" value="Unassembled WGS sequence"/>
</dbReference>
<feature type="region of interest" description="Disordered" evidence="1">
    <location>
        <begin position="45"/>
        <end position="89"/>
    </location>
</feature>
<reference evidence="2 3" key="1">
    <citation type="journal article" date="2020" name="Mol. Biol. Evol.">
        <title>Interspecific Gene Flow and the Evolution of Specialization in Black and White Rhinoceros.</title>
        <authorList>
            <person name="Moodley Y."/>
            <person name="Westbury M.V."/>
            <person name="Russo I.M."/>
            <person name="Gopalakrishnan S."/>
            <person name="Rakotoarivelo A."/>
            <person name="Olsen R.A."/>
            <person name="Prost S."/>
            <person name="Tunstall T."/>
            <person name="Ryder O.A."/>
            <person name="Dalen L."/>
            <person name="Bruford M.W."/>
        </authorList>
    </citation>
    <scope>NUCLEOTIDE SEQUENCE [LARGE SCALE GENOMIC DNA]</scope>
    <source>
        <strain evidence="2">SBR-YM</strain>
        <tissue evidence="2">Skin</tissue>
    </source>
</reference>
<accession>A0A7J7EPR5</accession>
<protein>
    <submittedName>
        <fullName evidence="2">Uncharacterized protein</fullName>
    </submittedName>
</protein>
<feature type="region of interest" description="Disordered" evidence="1">
    <location>
        <begin position="118"/>
        <end position="149"/>
    </location>
</feature>
<name>A0A7J7EPR5_DICBM</name>
<feature type="compositionally biased region" description="Basic and acidic residues" evidence="1">
    <location>
        <begin position="135"/>
        <end position="149"/>
    </location>
</feature>
<dbReference type="AlphaFoldDB" id="A0A7J7EPR5"/>
<dbReference type="EMBL" id="JACDTQ010002517">
    <property type="protein sequence ID" value="KAF5917792.1"/>
    <property type="molecule type" value="Genomic_DNA"/>
</dbReference>
<feature type="compositionally biased region" description="Basic and acidic residues" evidence="1">
    <location>
        <begin position="61"/>
        <end position="78"/>
    </location>
</feature>
<organism evidence="2 3">
    <name type="scientific">Diceros bicornis minor</name>
    <name type="common">South-central black rhinoceros</name>
    <dbReference type="NCBI Taxonomy" id="77932"/>
    <lineage>
        <taxon>Eukaryota</taxon>
        <taxon>Metazoa</taxon>
        <taxon>Chordata</taxon>
        <taxon>Craniata</taxon>
        <taxon>Vertebrata</taxon>
        <taxon>Euteleostomi</taxon>
        <taxon>Mammalia</taxon>
        <taxon>Eutheria</taxon>
        <taxon>Laurasiatheria</taxon>
        <taxon>Perissodactyla</taxon>
        <taxon>Rhinocerotidae</taxon>
        <taxon>Diceros</taxon>
    </lineage>
</organism>
<feature type="compositionally biased region" description="Basic and acidic residues" evidence="1">
    <location>
        <begin position="1"/>
        <end position="32"/>
    </location>
</feature>
<comment type="caution">
    <text evidence="2">The sequence shown here is derived from an EMBL/GenBank/DDBJ whole genome shotgun (WGS) entry which is preliminary data.</text>
</comment>
<proteinExistence type="predicted"/>
<evidence type="ECO:0000313" key="3">
    <source>
        <dbReference type="Proteomes" id="UP000551758"/>
    </source>
</evidence>
<feature type="region of interest" description="Disordered" evidence="1">
    <location>
        <begin position="1"/>
        <end position="33"/>
    </location>
</feature>
<sequence>AAPQRREARHVLCADGRRHGQDDASDRRRHQEGTAAIQTAILLHAEGKTSLHKNLKQKRREQREQRERRRAAKQEELLRQQQLQEEEEPKLQELELLQEAQWQTGRCCSRRRSGAAASTASCSRRSKTNCAGRSRPAETELKKEEAARQRQRIQELRRCSRGFRRPCNWRRNRSATWSGRSCDAGATAGDGAAQRAAQWKLRQASINVKPWDVRVNRLTHPVEPGEPHPLGIPGQQEPSPSSSEQQKSLNGGDEAPILASTPLEDKLHPAPEN</sequence>
<feature type="non-terminal residue" evidence="2">
    <location>
        <position position="1"/>
    </location>
</feature>
<feature type="compositionally biased region" description="Low complexity" evidence="1">
    <location>
        <begin position="235"/>
        <end position="246"/>
    </location>
</feature>
<keyword evidence="3" id="KW-1185">Reference proteome</keyword>